<keyword evidence="5" id="KW-1185">Reference proteome</keyword>
<dbReference type="SUPFAM" id="SSF63737">
    <property type="entry name" value="Leukotriene A4 hydrolase N-terminal domain"/>
    <property type="match status" value="1"/>
</dbReference>
<evidence type="ECO:0000259" key="3">
    <source>
        <dbReference type="Pfam" id="PF17900"/>
    </source>
</evidence>
<keyword evidence="2" id="KW-0812">Transmembrane</keyword>
<feature type="compositionally biased region" description="Polar residues" evidence="1">
    <location>
        <begin position="74"/>
        <end position="88"/>
    </location>
</feature>
<evidence type="ECO:0000256" key="2">
    <source>
        <dbReference type="SAM" id="Phobius"/>
    </source>
</evidence>
<feature type="compositionally biased region" description="Basic and acidic residues" evidence="1">
    <location>
        <begin position="9"/>
        <end position="23"/>
    </location>
</feature>
<proteinExistence type="predicted"/>
<dbReference type="Proteomes" id="UP001163046">
    <property type="component" value="Unassembled WGS sequence"/>
</dbReference>
<sequence>MAELAQLKPDAESRPLSPEFKKGDAKTSSKIVNKRTIIIAGIVILVLLILVIVLGALLGAERAKRKEEEKDEGSTGSIAVSTSAPGPTTAGTEVWWNVRLPDNIVPVHYDVLLYIDLKKLEFHGKVEILVNVEKPTENVLVHVNKMNITSVSVEKASGGG</sequence>
<comment type="caution">
    <text evidence="4">The sequence shown here is derived from an EMBL/GenBank/DDBJ whole genome shotgun (WGS) entry which is preliminary data.</text>
</comment>
<dbReference type="InterPro" id="IPR042097">
    <property type="entry name" value="Aminopeptidase_N-like_N_sf"/>
</dbReference>
<dbReference type="Gene3D" id="2.60.40.1730">
    <property type="entry name" value="tricorn interacting facor f3 domain"/>
    <property type="match status" value="1"/>
</dbReference>
<reference evidence="4" key="1">
    <citation type="submission" date="2023-01" db="EMBL/GenBank/DDBJ databases">
        <title>Genome assembly of the deep-sea coral Lophelia pertusa.</title>
        <authorList>
            <person name="Herrera S."/>
            <person name="Cordes E."/>
        </authorList>
    </citation>
    <scope>NUCLEOTIDE SEQUENCE</scope>
    <source>
        <strain evidence="4">USNM1676648</strain>
        <tissue evidence="4">Polyp</tissue>
    </source>
</reference>
<dbReference type="EMBL" id="MU825397">
    <property type="protein sequence ID" value="KAJ7394008.1"/>
    <property type="molecule type" value="Genomic_DNA"/>
</dbReference>
<feature type="transmembrane region" description="Helical" evidence="2">
    <location>
        <begin position="37"/>
        <end position="60"/>
    </location>
</feature>
<gene>
    <name evidence="4" type="ORF">OS493_003680</name>
</gene>
<dbReference type="OrthoDB" id="6750768at2759"/>
<evidence type="ECO:0000313" key="5">
    <source>
        <dbReference type="Proteomes" id="UP001163046"/>
    </source>
</evidence>
<dbReference type="InterPro" id="IPR045357">
    <property type="entry name" value="Aminopeptidase_N-like_N"/>
</dbReference>
<dbReference type="Pfam" id="PF17900">
    <property type="entry name" value="Peptidase_M1_N"/>
    <property type="match status" value="1"/>
</dbReference>
<feature type="domain" description="Aminopeptidase N-like N-terminal" evidence="3">
    <location>
        <begin position="105"/>
        <end position="155"/>
    </location>
</feature>
<organism evidence="4 5">
    <name type="scientific">Desmophyllum pertusum</name>
    <dbReference type="NCBI Taxonomy" id="174260"/>
    <lineage>
        <taxon>Eukaryota</taxon>
        <taxon>Metazoa</taxon>
        <taxon>Cnidaria</taxon>
        <taxon>Anthozoa</taxon>
        <taxon>Hexacorallia</taxon>
        <taxon>Scleractinia</taxon>
        <taxon>Caryophylliina</taxon>
        <taxon>Caryophylliidae</taxon>
        <taxon>Desmophyllum</taxon>
    </lineage>
</organism>
<protein>
    <recommendedName>
        <fullName evidence="3">Aminopeptidase N-like N-terminal domain-containing protein</fullName>
    </recommendedName>
</protein>
<name>A0A9X0A5X7_9CNID</name>
<evidence type="ECO:0000313" key="4">
    <source>
        <dbReference type="EMBL" id="KAJ7394008.1"/>
    </source>
</evidence>
<evidence type="ECO:0000256" key="1">
    <source>
        <dbReference type="SAM" id="MobiDB-lite"/>
    </source>
</evidence>
<keyword evidence="2" id="KW-1133">Transmembrane helix</keyword>
<dbReference type="AlphaFoldDB" id="A0A9X0A5X7"/>
<feature type="region of interest" description="Disordered" evidence="1">
    <location>
        <begin position="64"/>
        <end position="88"/>
    </location>
</feature>
<accession>A0A9X0A5X7</accession>
<feature type="region of interest" description="Disordered" evidence="1">
    <location>
        <begin position="1"/>
        <end position="23"/>
    </location>
</feature>
<keyword evidence="2" id="KW-0472">Membrane</keyword>